<feature type="compositionally biased region" description="Basic and acidic residues" evidence="4">
    <location>
        <begin position="587"/>
        <end position="596"/>
    </location>
</feature>
<dbReference type="InterPro" id="IPR038765">
    <property type="entry name" value="Papain-like_cys_pep_sf"/>
</dbReference>
<evidence type="ECO:0000313" key="7">
    <source>
        <dbReference type="EMBL" id="KAG2306541.1"/>
    </source>
</evidence>
<comment type="similarity">
    <text evidence="1">Belongs to the peptidase C48 family.</text>
</comment>
<dbReference type="Gene3D" id="3.40.395.10">
    <property type="entry name" value="Adenoviral Proteinase, Chain A"/>
    <property type="match status" value="1"/>
</dbReference>
<dbReference type="Pfam" id="PF09331">
    <property type="entry name" value="DUF1985"/>
    <property type="match status" value="1"/>
</dbReference>
<dbReference type="GO" id="GO:0006508">
    <property type="term" value="P:proteolysis"/>
    <property type="evidence" value="ECO:0007669"/>
    <property type="project" value="UniProtKB-KW"/>
</dbReference>
<dbReference type="Pfam" id="PF02902">
    <property type="entry name" value="Peptidase_C48"/>
    <property type="match status" value="1"/>
</dbReference>
<reference evidence="7 8" key="1">
    <citation type="submission" date="2020-02" db="EMBL/GenBank/DDBJ databases">
        <authorList>
            <person name="Ma Q."/>
            <person name="Huang Y."/>
            <person name="Song X."/>
            <person name="Pei D."/>
        </authorList>
    </citation>
    <scope>NUCLEOTIDE SEQUENCE [LARGE SCALE GENOMIC DNA]</scope>
    <source>
        <strain evidence="7">Sxm20200214</strain>
        <tissue evidence="7">Leaf</tissue>
    </source>
</reference>
<feature type="region of interest" description="Disordered" evidence="4">
    <location>
        <begin position="716"/>
        <end position="789"/>
    </location>
</feature>
<dbReference type="Proteomes" id="UP000886595">
    <property type="component" value="Unassembled WGS sequence"/>
</dbReference>
<name>A0A8X7V9V5_BRACI</name>
<gene>
    <name evidence="7" type="ORF">Bca52824_026289</name>
</gene>
<feature type="compositionally biased region" description="Basic residues" evidence="4">
    <location>
        <begin position="728"/>
        <end position="738"/>
    </location>
</feature>
<dbReference type="PANTHER" id="PTHR48449">
    <property type="entry name" value="DUF1985 DOMAIN-CONTAINING PROTEIN"/>
    <property type="match status" value="1"/>
</dbReference>
<dbReference type="OrthoDB" id="1100526at2759"/>
<feature type="compositionally biased region" description="Polar residues" evidence="4">
    <location>
        <begin position="552"/>
        <end position="586"/>
    </location>
</feature>
<evidence type="ECO:0000256" key="2">
    <source>
        <dbReference type="ARBA" id="ARBA00022670"/>
    </source>
</evidence>
<organism evidence="7 8">
    <name type="scientific">Brassica carinata</name>
    <name type="common">Ethiopian mustard</name>
    <name type="synonym">Abyssinian cabbage</name>
    <dbReference type="NCBI Taxonomy" id="52824"/>
    <lineage>
        <taxon>Eukaryota</taxon>
        <taxon>Viridiplantae</taxon>
        <taxon>Streptophyta</taxon>
        <taxon>Embryophyta</taxon>
        <taxon>Tracheophyta</taxon>
        <taxon>Spermatophyta</taxon>
        <taxon>Magnoliopsida</taxon>
        <taxon>eudicotyledons</taxon>
        <taxon>Gunneridae</taxon>
        <taxon>Pentapetalae</taxon>
        <taxon>rosids</taxon>
        <taxon>malvids</taxon>
        <taxon>Brassicales</taxon>
        <taxon>Brassicaceae</taxon>
        <taxon>Brassiceae</taxon>
        <taxon>Brassica</taxon>
    </lineage>
</organism>
<keyword evidence="3" id="KW-0378">Hydrolase</keyword>
<protein>
    <recommendedName>
        <fullName evidence="9">Ubiquitin-like protease family profile domain-containing protein</fullName>
    </recommendedName>
</protein>
<proteinExistence type="inferred from homology"/>
<dbReference type="EMBL" id="JAAMPC010000006">
    <property type="protein sequence ID" value="KAG2306541.1"/>
    <property type="molecule type" value="Genomic_DNA"/>
</dbReference>
<feature type="compositionally biased region" description="Basic and acidic residues" evidence="4">
    <location>
        <begin position="716"/>
        <end position="727"/>
    </location>
</feature>
<evidence type="ECO:0000256" key="1">
    <source>
        <dbReference type="ARBA" id="ARBA00005234"/>
    </source>
</evidence>
<feature type="region of interest" description="Disordered" evidence="4">
    <location>
        <begin position="359"/>
        <end position="411"/>
    </location>
</feature>
<accession>A0A8X7V9V5</accession>
<feature type="region of interest" description="Disordered" evidence="4">
    <location>
        <begin position="660"/>
        <end position="680"/>
    </location>
</feature>
<dbReference type="AlphaFoldDB" id="A0A8X7V9V5"/>
<feature type="compositionally biased region" description="Polar residues" evidence="4">
    <location>
        <begin position="367"/>
        <end position="376"/>
    </location>
</feature>
<keyword evidence="2" id="KW-0645">Protease</keyword>
<evidence type="ECO:0000259" key="6">
    <source>
        <dbReference type="Pfam" id="PF09331"/>
    </source>
</evidence>
<dbReference type="SUPFAM" id="SSF54001">
    <property type="entry name" value="Cysteine proteinases"/>
    <property type="match status" value="1"/>
</dbReference>
<evidence type="ECO:0000313" key="8">
    <source>
        <dbReference type="Proteomes" id="UP000886595"/>
    </source>
</evidence>
<dbReference type="GO" id="GO:0008234">
    <property type="term" value="F:cysteine-type peptidase activity"/>
    <property type="evidence" value="ECO:0007669"/>
    <property type="project" value="InterPro"/>
</dbReference>
<dbReference type="InterPro" id="IPR003653">
    <property type="entry name" value="Peptidase_C48_C"/>
</dbReference>
<feature type="domain" description="DUF1985" evidence="6">
    <location>
        <begin position="72"/>
        <end position="222"/>
    </location>
</feature>
<dbReference type="PANTHER" id="PTHR48449:SF1">
    <property type="entry name" value="DUF1985 DOMAIN-CONTAINING PROTEIN"/>
    <property type="match status" value="1"/>
</dbReference>
<dbReference type="InterPro" id="IPR015410">
    <property type="entry name" value="DUF1985"/>
</dbReference>
<evidence type="ECO:0008006" key="9">
    <source>
        <dbReference type="Google" id="ProtNLM"/>
    </source>
</evidence>
<keyword evidence="8" id="KW-1185">Reference proteome</keyword>
<comment type="caution">
    <text evidence="7">The sequence shown here is derived from an EMBL/GenBank/DDBJ whole genome shotgun (WGS) entry which is preliminary data.</text>
</comment>
<evidence type="ECO:0000256" key="4">
    <source>
        <dbReference type="SAM" id="MobiDB-lite"/>
    </source>
</evidence>
<feature type="domain" description="Ubiquitin-like protease family profile" evidence="5">
    <location>
        <begin position="829"/>
        <end position="941"/>
    </location>
</feature>
<sequence length="1015" mass="111803">MDDLGLPSRLFESGYEPSGRKRVNSYFHLRWIDTLKGALDNDQLELLMNSQFGRILQMGGHTFSVMFFHYLLSRQLVTEKEFEIWWVLVGKPIRYAIQDFAFVTGLNCGQSGGLQGESNERGMGRVKGTGKGKASSSAGIWEELFKGEEKPTVVWIMDRLLKGKRYKDPLTRLRLALLVLVEGIVCPTCGVTNIRPEVVNRLGDIEEFLKYPWGRESSILTVRSAKAKTPENYIQETFAVQGFSHAMILVAITACPSIIVKAGGGDPLADATLSTSEIIRHVVDQKLNVNHNNAKKVDELGLADVRYYVCDDPEGELLSQGLGDRDDASVNNLVSMILEDYPFEHNLFVGGVRAEDVKLKKAPPASPQSGADNVSSGGDKKKDTGVGANINVKSRDGGTSKIPHSADPLHEENIGLDVPTLLRRAADAYEEKGHFDTEVGVLRTELRTVTKSVRGLDAKVSTEFEKIRTLIKGGGYFEDDPPVGGTSLYRQTSPYRSGPHDLPPPFVPPQHTKRMYPAPGGGESSSPPDVSAPSEDSIPHPSDTVPPAVQTRGVTTDSWNDSNVPQPPSSETTNVQYATGEVQSTEAEAHPTKVNEVHPPPVQSQPRGDEKIASPTEPIPHESLSGKEHEDPTAESSIFPDVSEVVTKILADSDISKAVSESPCLPEKVPRVSTESNDSVEKVPFVGQTQRQVRFEEKSNVEFRRSVMLVVEARNEDVDASKEVERRHSTRTTRKTKKFTPPAPTQKKGANKKPPKPAESNAPAAKRSKKAAAESSQPTPTPPRTDLPVFIGGPLSTTFAGLKDLFQCTGVYTHEVFDRVVHTLRMRRDRLPGPRFEFFPPSFYVKFVRNHSGFVASIDKTTFSFSPAVLAHLHQRPAWYKEVDFVYTPVLIKNSHWVGVIIDLHMSAIYVVDFNRACPSEFDVVGVLTPFSVMLPYLIHKHCIIPGSRETNFMPFPISRIEVPMLLEHPWYSAVASLILLEVAAAGKPLTDISGTEADVRQAAENYAIAALRIC</sequence>
<feature type="region of interest" description="Disordered" evidence="4">
    <location>
        <begin position="476"/>
        <end position="640"/>
    </location>
</feature>
<evidence type="ECO:0000259" key="5">
    <source>
        <dbReference type="Pfam" id="PF02902"/>
    </source>
</evidence>
<evidence type="ECO:0000256" key="3">
    <source>
        <dbReference type="ARBA" id="ARBA00022801"/>
    </source>
</evidence>